<dbReference type="Pfam" id="PF00126">
    <property type="entry name" value="HTH_1"/>
    <property type="match status" value="1"/>
</dbReference>
<dbReference type="SUPFAM" id="SSF53850">
    <property type="entry name" value="Periplasmic binding protein-like II"/>
    <property type="match status" value="1"/>
</dbReference>
<dbReference type="Proteomes" id="UP000290849">
    <property type="component" value="Unassembled WGS sequence"/>
</dbReference>
<dbReference type="InterPro" id="IPR050950">
    <property type="entry name" value="HTH-type_LysR_regulators"/>
</dbReference>
<evidence type="ECO:0000256" key="2">
    <source>
        <dbReference type="ARBA" id="ARBA00023015"/>
    </source>
</evidence>
<feature type="domain" description="HTH lysR-type" evidence="5">
    <location>
        <begin position="12"/>
        <end position="69"/>
    </location>
</feature>
<dbReference type="InterPro" id="IPR036390">
    <property type="entry name" value="WH_DNA-bd_sf"/>
</dbReference>
<evidence type="ECO:0000259" key="5">
    <source>
        <dbReference type="PROSITE" id="PS50931"/>
    </source>
</evidence>
<comment type="caution">
    <text evidence="6">The sequence shown here is derived from an EMBL/GenBank/DDBJ whole genome shotgun (WGS) entry which is preliminary data.</text>
</comment>
<dbReference type="PANTHER" id="PTHR30419">
    <property type="entry name" value="HTH-TYPE TRANSCRIPTIONAL REGULATOR YBHD"/>
    <property type="match status" value="1"/>
</dbReference>
<dbReference type="PANTHER" id="PTHR30419:SF8">
    <property type="entry name" value="NITROGEN ASSIMILATION TRANSCRIPTIONAL ACTIVATOR-RELATED"/>
    <property type="match status" value="1"/>
</dbReference>
<dbReference type="PRINTS" id="PR00039">
    <property type="entry name" value="HTHLYSR"/>
</dbReference>
<keyword evidence="2" id="KW-0805">Transcription regulation</keyword>
<evidence type="ECO:0000256" key="4">
    <source>
        <dbReference type="ARBA" id="ARBA00023163"/>
    </source>
</evidence>
<sequence>MDENWLLSLRRTKLNQLVSFSAVAAEGSFRRAAARLHISQSALSVQVQQLELALGVHLLHRDTRSVRLTSEGERLHEAFKHSGQGLARVLSNLREEGRLQQGTVSVAVLPSLASTFLPRVMLRFQDAFPGIKVRMKDADSQRAHEQILRGGVDIAIASRGSPDVTFHKLFEEKLMAVVAASDPYFAKRRSVTLAHLARRPLLLNPRGVDHRERVEEMFQAAGLAIVAAQELTSTAPLVAMTAIGLGVCIQPLSSLQGLDLAHCRLLPLKPAATREVGAIVPPDRTLSPATAAFLAFLLSNSGAA</sequence>
<evidence type="ECO:0000256" key="3">
    <source>
        <dbReference type="ARBA" id="ARBA00023125"/>
    </source>
</evidence>
<dbReference type="Pfam" id="PF03466">
    <property type="entry name" value="LysR_substrate"/>
    <property type="match status" value="1"/>
</dbReference>
<accession>A0A4V1MS35</accession>
<evidence type="ECO:0000256" key="1">
    <source>
        <dbReference type="ARBA" id="ARBA00009437"/>
    </source>
</evidence>
<keyword evidence="4" id="KW-0804">Transcription</keyword>
<dbReference type="GO" id="GO:0003677">
    <property type="term" value="F:DNA binding"/>
    <property type="evidence" value="ECO:0007669"/>
    <property type="project" value="UniProtKB-KW"/>
</dbReference>
<dbReference type="InterPro" id="IPR000847">
    <property type="entry name" value="LysR_HTH_N"/>
</dbReference>
<gene>
    <name evidence="6" type="ORF">C7R54_16155</name>
</gene>
<dbReference type="Gene3D" id="3.40.190.290">
    <property type="match status" value="1"/>
</dbReference>
<organism evidence="6 7">
    <name type="scientific">Achromobacter aloeverae</name>
    <dbReference type="NCBI Taxonomy" id="1750518"/>
    <lineage>
        <taxon>Bacteria</taxon>
        <taxon>Pseudomonadati</taxon>
        <taxon>Pseudomonadota</taxon>
        <taxon>Betaproteobacteria</taxon>
        <taxon>Burkholderiales</taxon>
        <taxon>Alcaligenaceae</taxon>
        <taxon>Achromobacter</taxon>
    </lineage>
</organism>
<reference evidence="6 7" key="1">
    <citation type="journal article" date="2017" name="Int. J. Syst. Evol. Microbiol.">
        <title>Achromobacter aloeverae sp. nov., isolated from the root of Aloe vera (L.) Burm.f.</title>
        <authorList>
            <person name="Kuncharoen N."/>
            <person name="Muramatsu Y."/>
            <person name="Shibata C."/>
            <person name="Kamakura Y."/>
            <person name="Nakagawa Y."/>
            <person name="Tanasupawat S."/>
        </authorList>
    </citation>
    <scope>NUCLEOTIDE SEQUENCE [LARGE SCALE GENOMIC DNA]</scope>
    <source>
        <strain evidence="6 7">AVA-1</strain>
    </source>
</reference>
<dbReference type="SUPFAM" id="SSF46785">
    <property type="entry name" value="Winged helix' DNA-binding domain"/>
    <property type="match status" value="1"/>
</dbReference>
<dbReference type="GO" id="GO:0003700">
    <property type="term" value="F:DNA-binding transcription factor activity"/>
    <property type="evidence" value="ECO:0007669"/>
    <property type="project" value="InterPro"/>
</dbReference>
<evidence type="ECO:0000313" key="6">
    <source>
        <dbReference type="EMBL" id="RXN88100.1"/>
    </source>
</evidence>
<dbReference type="AlphaFoldDB" id="A0A4V1MS35"/>
<proteinExistence type="inferred from homology"/>
<dbReference type="InterPro" id="IPR005119">
    <property type="entry name" value="LysR_subst-bd"/>
</dbReference>
<protein>
    <submittedName>
        <fullName evidence="6">LysR family transcriptional regulator</fullName>
    </submittedName>
</protein>
<dbReference type="Gene3D" id="1.10.10.10">
    <property type="entry name" value="Winged helix-like DNA-binding domain superfamily/Winged helix DNA-binding domain"/>
    <property type="match status" value="1"/>
</dbReference>
<keyword evidence="3" id="KW-0238">DNA-binding</keyword>
<dbReference type="RefSeq" id="WP_129151463.1">
    <property type="nucleotide sequence ID" value="NZ_JBHSDO010000011.1"/>
</dbReference>
<dbReference type="InterPro" id="IPR036388">
    <property type="entry name" value="WH-like_DNA-bd_sf"/>
</dbReference>
<evidence type="ECO:0000313" key="7">
    <source>
        <dbReference type="Proteomes" id="UP000290849"/>
    </source>
</evidence>
<dbReference type="FunFam" id="1.10.10.10:FF:000001">
    <property type="entry name" value="LysR family transcriptional regulator"/>
    <property type="match status" value="1"/>
</dbReference>
<name>A0A4V1MS35_9BURK</name>
<dbReference type="EMBL" id="PYAL01000004">
    <property type="protein sequence ID" value="RXN88100.1"/>
    <property type="molecule type" value="Genomic_DNA"/>
</dbReference>
<dbReference type="OrthoDB" id="646694at2"/>
<dbReference type="PROSITE" id="PS50931">
    <property type="entry name" value="HTH_LYSR"/>
    <property type="match status" value="1"/>
</dbReference>
<keyword evidence="7" id="KW-1185">Reference proteome</keyword>
<dbReference type="GO" id="GO:0005829">
    <property type="term" value="C:cytosol"/>
    <property type="evidence" value="ECO:0007669"/>
    <property type="project" value="TreeGrafter"/>
</dbReference>
<dbReference type="CDD" id="cd08440">
    <property type="entry name" value="PBP2_LTTR_like_4"/>
    <property type="match status" value="1"/>
</dbReference>
<comment type="similarity">
    <text evidence="1">Belongs to the LysR transcriptional regulatory family.</text>
</comment>